<dbReference type="Proteomes" id="UP000568839">
    <property type="component" value="Unassembled WGS sequence"/>
</dbReference>
<dbReference type="RefSeq" id="WP_184402640.1">
    <property type="nucleotide sequence ID" value="NZ_JACHHJ010000001.1"/>
</dbReference>
<protein>
    <submittedName>
        <fullName evidence="2">Uncharacterized protein</fullName>
    </submittedName>
</protein>
<keyword evidence="1" id="KW-0472">Membrane</keyword>
<name>A0A841PQW0_9BACL</name>
<feature type="transmembrane region" description="Helical" evidence="1">
    <location>
        <begin position="26"/>
        <end position="43"/>
    </location>
</feature>
<keyword evidence="3" id="KW-1185">Reference proteome</keyword>
<sequence>MLNLMSVSGLAALLLALPHLKPRYGPVPYFLTIASLVIGYFSLENELWAQIWDGVREMSSIILLLIIVPLISWVLREENYIEALIILRKIYLIQVSVSMPV</sequence>
<dbReference type="AlphaFoldDB" id="A0A841PQW0"/>
<accession>A0A841PQW0</accession>
<gene>
    <name evidence="2" type="ORF">HNR44_000630</name>
</gene>
<keyword evidence="1" id="KW-1133">Transmembrane helix</keyword>
<evidence type="ECO:0000313" key="3">
    <source>
        <dbReference type="Proteomes" id="UP000568839"/>
    </source>
</evidence>
<organism evidence="2 3">
    <name type="scientific">Geomicrobium halophilum</name>
    <dbReference type="NCBI Taxonomy" id="549000"/>
    <lineage>
        <taxon>Bacteria</taxon>
        <taxon>Bacillati</taxon>
        <taxon>Bacillota</taxon>
        <taxon>Bacilli</taxon>
        <taxon>Bacillales</taxon>
        <taxon>Geomicrobium</taxon>
    </lineage>
</organism>
<reference evidence="2 3" key="1">
    <citation type="submission" date="2020-08" db="EMBL/GenBank/DDBJ databases">
        <title>Genomic Encyclopedia of Type Strains, Phase IV (KMG-IV): sequencing the most valuable type-strain genomes for metagenomic binning, comparative biology and taxonomic classification.</title>
        <authorList>
            <person name="Goeker M."/>
        </authorList>
    </citation>
    <scope>NUCLEOTIDE SEQUENCE [LARGE SCALE GENOMIC DNA]</scope>
    <source>
        <strain evidence="2 3">DSM 21769</strain>
    </source>
</reference>
<evidence type="ECO:0000256" key="1">
    <source>
        <dbReference type="SAM" id="Phobius"/>
    </source>
</evidence>
<evidence type="ECO:0000313" key="2">
    <source>
        <dbReference type="EMBL" id="MBB6448681.1"/>
    </source>
</evidence>
<comment type="caution">
    <text evidence="2">The sequence shown here is derived from an EMBL/GenBank/DDBJ whole genome shotgun (WGS) entry which is preliminary data.</text>
</comment>
<feature type="transmembrane region" description="Helical" evidence="1">
    <location>
        <begin position="55"/>
        <end position="75"/>
    </location>
</feature>
<dbReference type="EMBL" id="JACHHJ010000001">
    <property type="protein sequence ID" value="MBB6448681.1"/>
    <property type="molecule type" value="Genomic_DNA"/>
</dbReference>
<keyword evidence="1" id="KW-0812">Transmembrane</keyword>
<proteinExistence type="predicted"/>